<proteinExistence type="predicted"/>
<feature type="non-terminal residue" evidence="1">
    <location>
        <position position="23"/>
    </location>
</feature>
<organism evidence="1 2">
    <name type="scientific">Corchorus capsularis</name>
    <name type="common">Jute</name>
    <dbReference type="NCBI Taxonomy" id="210143"/>
    <lineage>
        <taxon>Eukaryota</taxon>
        <taxon>Viridiplantae</taxon>
        <taxon>Streptophyta</taxon>
        <taxon>Embryophyta</taxon>
        <taxon>Tracheophyta</taxon>
        <taxon>Spermatophyta</taxon>
        <taxon>Magnoliopsida</taxon>
        <taxon>eudicotyledons</taxon>
        <taxon>Gunneridae</taxon>
        <taxon>Pentapetalae</taxon>
        <taxon>rosids</taxon>
        <taxon>malvids</taxon>
        <taxon>Malvales</taxon>
        <taxon>Malvaceae</taxon>
        <taxon>Grewioideae</taxon>
        <taxon>Apeibeae</taxon>
        <taxon>Corchorus</taxon>
    </lineage>
</organism>
<dbReference type="EMBL" id="AWWV01006857">
    <property type="protein sequence ID" value="OMO99509.1"/>
    <property type="molecule type" value="Genomic_DNA"/>
</dbReference>
<dbReference type="Gramene" id="OMO99509">
    <property type="protein sequence ID" value="OMO99509"/>
    <property type="gene ID" value="CCACVL1_03768"/>
</dbReference>
<name>A0A1R3JXC0_COCAP</name>
<feature type="non-terminal residue" evidence="1">
    <location>
        <position position="1"/>
    </location>
</feature>
<dbReference type="AlphaFoldDB" id="A0A1R3JXC0"/>
<reference evidence="1 2" key="1">
    <citation type="submission" date="2013-09" db="EMBL/GenBank/DDBJ databases">
        <title>Corchorus capsularis genome sequencing.</title>
        <authorList>
            <person name="Alam M."/>
            <person name="Haque M.S."/>
            <person name="Islam M.S."/>
            <person name="Emdad E.M."/>
            <person name="Islam M.M."/>
            <person name="Ahmed B."/>
            <person name="Halim A."/>
            <person name="Hossen Q.M.M."/>
            <person name="Hossain M.Z."/>
            <person name="Ahmed R."/>
            <person name="Khan M.M."/>
            <person name="Islam R."/>
            <person name="Rashid M.M."/>
            <person name="Khan S.A."/>
            <person name="Rahman M.S."/>
            <person name="Alam M."/>
        </authorList>
    </citation>
    <scope>NUCLEOTIDE SEQUENCE [LARGE SCALE GENOMIC DNA]</scope>
    <source>
        <strain evidence="2">cv. CVL-1</strain>
        <tissue evidence="1">Whole seedling</tissue>
    </source>
</reference>
<keyword evidence="2" id="KW-1185">Reference proteome</keyword>
<accession>A0A1R3JXC0</accession>
<comment type="caution">
    <text evidence="1">The sequence shown here is derived from an EMBL/GenBank/DDBJ whole genome shotgun (WGS) entry which is preliminary data.</text>
</comment>
<evidence type="ECO:0000313" key="1">
    <source>
        <dbReference type="EMBL" id="OMO99509.1"/>
    </source>
</evidence>
<protein>
    <submittedName>
        <fullName evidence="1">Uncharacterized protein</fullName>
    </submittedName>
</protein>
<evidence type="ECO:0000313" key="2">
    <source>
        <dbReference type="Proteomes" id="UP000188268"/>
    </source>
</evidence>
<sequence>FHRQGQIQLEERKKQLGLNQLEV</sequence>
<dbReference type="Proteomes" id="UP000188268">
    <property type="component" value="Unassembled WGS sequence"/>
</dbReference>
<gene>
    <name evidence="1" type="ORF">CCACVL1_03768</name>
</gene>